<evidence type="ECO:0000256" key="1">
    <source>
        <dbReference type="ARBA" id="ARBA00010617"/>
    </source>
</evidence>
<evidence type="ECO:0000313" key="3">
    <source>
        <dbReference type="EMBL" id="GAA3211312.1"/>
    </source>
</evidence>
<dbReference type="EMBL" id="BAAAUV010000006">
    <property type="protein sequence ID" value="GAA3211312.1"/>
    <property type="molecule type" value="Genomic_DNA"/>
</dbReference>
<dbReference type="CDD" id="cd11078">
    <property type="entry name" value="CYP130-like"/>
    <property type="match status" value="1"/>
</dbReference>
<keyword evidence="2" id="KW-0349">Heme</keyword>
<name>A0ABP6Q9B7_9ACTN</name>
<dbReference type="Proteomes" id="UP001501237">
    <property type="component" value="Unassembled WGS sequence"/>
</dbReference>
<reference evidence="4" key="1">
    <citation type="journal article" date="2019" name="Int. J. Syst. Evol. Microbiol.">
        <title>The Global Catalogue of Microorganisms (GCM) 10K type strain sequencing project: providing services to taxonomists for standard genome sequencing and annotation.</title>
        <authorList>
            <consortium name="The Broad Institute Genomics Platform"/>
            <consortium name="The Broad Institute Genome Sequencing Center for Infectious Disease"/>
            <person name="Wu L."/>
            <person name="Ma J."/>
        </authorList>
    </citation>
    <scope>NUCLEOTIDE SEQUENCE [LARGE SCALE GENOMIC DNA]</scope>
    <source>
        <strain evidence="4">JCM 9377</strain>
    </source>
</reference>
<dbReference type="PANTHER" id="PTHR46696:SF4">
    <property type="entry name" value="BIOTIN BIOSYNTHESIS CYTOCHROME P450"/>
    <property type="match status" value="1"/>
</dbReference>
<dbReference type="PRINTS" id="PR00359">
    <property type="entry name" value="BP450"/>
</dbReference>
<dbReference type="InterPro" id="IPR002397">
    <property type="entry name" value="Cyt_P450_B"/>
</dbReference>
<sequence length="402" mass="45115">MRDLEAVVTGTSGVYFDPYDVDIDRDPYPVYRRLREEAPLYYNDEHGFYAVSRFADVEAGLGEPETFISGRGAIIELIKARIDFPPGVLIFEDPPIHTAHRRLLSGVFTPRKVLAIEPRIREFCARALDPLVGSGRFDFVTDLGKQMPMRTIGMLLGIPEADQRAISDRGDGRLRTEAGQPMEYTDILSGEPFSDYIDWRADHPSDDLMTELLNAEFEDETGTRRKLTREEIITYVTVVAGAGDETTGRLIGWSGKVLADHPDQRRLLVDDPSLIPGAIEEILRFEPPAQHVARYVARDTEVHGRTIPEGSIMLFLLGSANRDHRHYPDGDAFDIHRKITQPLTFGRGTHFCLGAALARLEGRIALEEVLKRFPEWTVETDKATLAPTSTVRGWDTLPTLTS</sequence>
<keyword evidence="2" id="KW-0408">Iron</keyword>
<dbReference type="SUPFAM" id="SSF48264">
    <property type="entry name" value="Cytochrome P450"/>
    <property type="match status" value="1"/>
</dbReference>
<dbReference type="PANTHER" id="PTHR46696">
    <property type="entry name" value="P450, PUTATIVE (EUROFUNG)-RELATED"/>
    <property type="match status" value="1"/>
</dbReference>
<proteinExistence type="inferred from homology"/>
<keyword evidence="2" id="KW-0560">Oxidoreductase</keyword>
<dbReference type="Gene3D" id="1.10.630.10">
    <property type="entry name" value="Cytochrome P450"/>
    <property type="match status" value="1"/>
</dbReference>
<comment type="caution">
    <text evidence="3">The sequence shown here is derived from an EMBL/GenBank/DDBJ whole genome shotgun (WGS) entry which is preliminary data.</text>
</comment>
<evidence type="ECO:0000313" key="4">
    <source>
        <dbReference type="Proteomes" id="UP001501237"/>
    </source>
</evidence>
<comment type="similarity">
    <text evidence="1 2">Belongs to the cytochrome P450 family.</text>
</comment>
<organism evidence="3 4">
    <name type="scientific">Actinocorallia longicatena</name>
    <dbReference type="NCBI Taxonomy" id="111803"/>
    <lineage>
        <taxon>Bacteria</taxon>
        <taxon>Bacillati</taxon>
        <taxon>Actinomycetota</taxon>
        <taxon>Actinomycetes</taxon>
        <taxon>Streptosporangiales</taxon>
        <taxon>Thermomonosporaceae</taxon>
        <taxon>Actinocorallia</taxon>
    </lineage>
</organism>
<dbReference type="InterPro" id="IPR036396">
    <property type="entry name" value="Cyt_P450_sf"/>
</dbReference>
<dbReference type="PRINTS" id="PR00385">
    <property type="entry name" value="P450"/>
</dbReference>
<gene>
    <name evidence="3" type="ORF">GCM10010468_29940</name>
</gene>
<dbReference type="InterPro" id="IPR017972">
    <property type="entry name" value="Cyt_P450_CS"/>
</dbReference>
<dbReference type="PROSITE" id="PS00086">
    <property type="entry name" value="CYTOCHROME_P450"/>
    <property type="match status" value="1"/>
</dbReference>
<accession>A0ABP6Q9B7</accession>
<dbReference type="Pfam" id="PF00067">
    <property type="entry name" value="p450"/>
    <property type="match status" value="1"/>
</dbReference>
<dbReference type="RefSeq" id="WP_344828176.1">
    <property type="nucleotide sequence ID" value="NZ_BAAAUV010000006.1"/>
</dbReference>
<dbReference type="InterPro" id="IPR001128">
    <property type="entry name" value="Cyt_P450"/>
</dbReference>
<keyword evidence="4" id="KW-1185">Reference proteome</keyword>
<keyword evidence="2" id="KW-0503">Monooxygenase</keyword>
<keyword evidence="2" id="KW-0479">Metal-binding</keyword>
<evidence type="ECO:0000256" key="2">
    <source>
        <dbReference type="RuleBase" id="RU000461"/>
    </source>
</evidence>
<protein>
    <submittedName>
        <fullName evidence="3">Cytochrome P450</fullName>
    </submittedName>
</protein>